<dbReference type="AlphaFoldDB" id="A0A4R6YS76"/>
<protein>
    <submittedName>
        <fullName evidence="1">Uncharacterized protein</fullName>
    </submittedName>
</protein>
<sequence>MKSIGSFHPLPCETGDDAGVLFAFAVDTPAQRRALHQEALARLSAANALSDALTTVRVEAHDDRSHVPLLEAIAILSRDARGLLVAMGEVG</sequence>
<keyword evidence="2" id="KW-1185">Reference proteome</keyword>
<dbReference type="RefSeq" id="WP_133819852.1">
    <property type="nucleotide sequence ID" value="NZ_SNZH01000011.1"/>
</dbReference>
<dbReference type="Proteomes" id="UP000295293">
    <property type="component" value="Unassembled WGS sequence"/>
</dbReference>
<comment type="caution">
    <text evidence="1">The sequence shown here is derived from an EMBL/GenBank/DDBJ whole genome shotgun (WGS) entry which is preliminary data.</text>
</comment>
<name>A0A4R6YS76_9GAMM</name>
<evidence type="ECO:0000313" key="2">
    <source>
        <dbReference type="Proteomes" id="UP000295293"/>
    </source>
</evidence>
<gene>
    <name evidence="1" type="ORF">DFR29_1113</name>
</gene>
<evidence type="ECO:0000313" key="1">
    <source>
        <dbReference type="EMBL" id="TDR41091.1"/>
    </source>
</evidence>
<dbReference type="EMBL" id="SNZH01000011">
    <property type="protein sequence ID" value="TDR41091.1"/>
    <property type="molecule type" value="Genomic_DNA"/>
</dbReference>
<reference evidence="1 2" key="1">
    <citation type="submission" date="2019-03" db="EMBL/GenBank/DDBJ databases">
        <title>Genomic Encyclopedia of Type Strains, Phase IV (KMG-IV): sequencing the most valuable type-strain genomes for metagenomic binning, comparative biology and taxonomic classification.</title>
        <authorList>
            <person name="Goeker M."/>
        </authorList>
    </citation>
    <scope>NUCLEOTIDE SEQUENCE [LARGE SCALE GENOMIC DNA]</scope>
    <source>
        <strain evidence="1 2">DSM 21667</strain>
    </source>
</reference>
<proteinExistence type="predicted"/>
<dbReference type="OrthoDB" id="6895931at2"/>
<organism evidence="1 2">
    <name type="scientific">Tahibacter aquaticus</name>
    <dbReference type="NCBI Taxonomy" id="520092"/>
    <lineage>
        <taxon>Bacteria</taxon>
        <taxon>Pseudomonadati</taxon>
        <taxon>Pseudomonadota</taxon>
        <taxon>Gammaproteobacteria</taxon>
        <taxon>Lysobacterales</taxon>
        <taxon>Rhodanobacteraceae</taxon>
        <taxon>Tahibacter</taxon>
    </lineage>
</organism>
<accession>A0A4R6YS76</accession>